<protein>
    <submittedName>
        <fullName evidence="12">Vitamin K epoxide reductase family protein</fullName>
    </submittedName>
</protein>
<evidence type="ECO:0000313" key="12">
    <source>
        <dbReference type="EMBL" id="MFC3985050.1"/>
    </source>
</evidence>
<evidence type="ECO:0000256" key="5">
    <source>
        <dbReference type="ARBA" id="ARBA00022989"/>
    </source>
</evidence>
<keyword evidence="6" id="KW-0560">Oxidoreductase</keyword>
<dbReference type="InterPro" id="IPR012932">
    <property type="entry name" value="VKOR"/>
</dbReference>
<feature type="transmembrane region" description="Helical" evidence="10">
    <location>
        <begin position="100"/>
        <end position="120"/>
    </location>
</feature>
<feature type="transmembrane region" description="Helical" evidence="10">
    <location>
        <begin position="18"/>
        <end position="39"/>
    </location>
</feature>
<keyword evidence="9" id="KW-0676">Redox-active center</keyword>
<proteinExistence type="inferred from homology"/>
<evidence type="ECO:0000256" key="10">
    <source>
        <dbReference type="SAM" id="Phobius"/>
    </source>
</evidence>
<keyword evidence="5 10" id="KW-1133">Transmembrane helix</keyword>
<feature type="domain" description="Vitamin K epoxide reductase" evidence="11">
    <location>
        <begin position="16"/>
        <end position="152"/>
    </location>
</feature>
<accession>A0ABV8FAL0</accession>
<sequence length="160" mass="17278">MATDVHPHPGRAPERPRWFLVATILLSVMGLAVSAYLTLAHYDTAVPLVCAENSTIDCASVTSSSYSELLGIPVPVLGLLFFAAITVLTTPWAWRSASPLIRWVRLGSVIVGVLFVVYLVSAELLVLGKICLWCTAVHVITVALFGCVVTDEYRRAGQPV</sequence>
<dbReference type="EMBL" id="JBHSBC010000039">
    <property type="protein sequence ID" value="MFC3985050.1"/>
    <property type="molecule type" value="Genomic_DNA"/>
</dbReference>
<dbReference type="PANTHER" id="PTHR34573:SF1">
    <property type="entry name" value="VITAMIN K EPOXIDE REDUCTASE DOMAIN-CONTAINING PROTEIN"/>
    <property type="match status" value="1"/>
</dbReference>
<keyword evidence="13" id="KW-1185">Reference proteome</keyword>
<evidence type="ECO:0000256" key="4">
    <source>
        <dbReference type="ARBA" id="ARBA00022719"/>
    </source>
</evidence>
<dbReference type="RefSeq" id="WP_352010934.1">
    <property type="nucleotide sequence ID" value="NZ_JBHSBC010000039.1"/>
</dbReference>
<dbReference type="CDD" id="cd12918">
    <property type="entry name" value="VKOR_arc"/>
    <property type="match status" value="1"/>
</dbReference>
<comment type="caution">
    <text evidence="12">The sequence shown here is derived from an EMBL/GenBank/DDBJ whole genome shotgun (WGS) entry which is preliminary data.</text>
</comment>
<dbReference type="Pfam" id="PF07884">
    <property type="entry name" value="VKOR"/>
    <property type="match status" value="1"/>
</dbReference>
<dbReference type="SMART" id="SM00756">
    <property type="entry name" value="VKc"/>
    <property type="match status" value="1"/>
</dbReference>
<feature type="transmembrane region" description="Helical" evidence="10">
    <location>
        <begin position="126"/>
        <end position="149"/>
    </location>
</feature>
<comment type="subcellular location">
    <subcellularLocation>
        <location evidence="1">Membrane</location>
        <topology evidence="1">Multi-pass membrane protein</topology>
    </subcellularLocation>
</comment>
<keyword evidence="3 10" id="KW-0812">Transmembrane</keyword>
<evidence type="ECO:0000256" key="1">
    <source>
        <dbReference type="ARBA" id="ARBA00004141"/>
    </source>
</evidence>
<keyword evidence="4" id="KW-0874">Quinone</keyword>
<evidence type="ECO:0000256" key="7">
    <source>
        <dbReference type="ARBA" id="ARBA00023136"/>
    </source>
</evidence>
<reference evidence="13" key="1">
    <citation type="journal article" date="2019" name="Int. J. Syst. Evol. Microbiol.">
        <title>The Global Catalogue of Microorganisms (GCM) 10K type strain sequencing project: providing services to taxonomists for standard genome sequencing and annotation.</title>
        <authorList>
            <consortium name="The Broad Institute Genomics Platform"/>
            <consortium name="The Broad Institute Genome Sequencing Center for Infectious Disease"/>
            <person name="Wu L."/>
            <person name="Ma J."/>
        </authorList>
    </citation>
    <scope>NUCLEOTIDE SEQUENCE [LARGE SCALE GENOMIC DNA]</scope>
    <source>
        <strain evidence="13">TBRC 7912</strain>
    </source>
</reference>
<evidence type="ECO:0000256" key="8">
    <source>
        <dbReference type="ARBA" id="ARBA00023157"/>
    </source>
</evidence>
<evidence type="ECO:0000259" key="11">
    <source>
        <dbReference type="SMART" id="SM00756"/>
    </source>
</evidence>
<evidence type="ECO:0000256" key="2">
    <source>
        <dbReference type="ARBA" id="ARBA00006214"/>
    </source>
</evidence>
<dbReference type="Gene3D" id="1.20.1440.130">
    <property type="entry name" value="VKOR domain"/>
    <property type="match status" value="1"/>
</dbReference>
<dbReference type="Proteomes" id="UP001595698">
    <property type="component" value="Unassembled WGS sequence"/>
</dbReference>
<comment type="similarity">
    <text evidence="2">Belongs to the VKOR family.</text>
</comment>
<dbReference type="InterPro" id="IPR038354">
    <property type="entry name" value="VKOR_sf"/>
</dbReference>
<feature type="transmembrane region" description="Helical" evidence="10">
    <location>
        <begin position="69"/>
        <end position="88"/>
    </location>
</feature>
<organism evidence="12 13">
    <name type="scientific">Streptosporangium jomthongense</name>
    <dbReference type="NCBI Taxonomy" id="1193683"/>
    <lineage>
        <taxon>Bacteria</taxon>
        <taxon>Bacillati</taxon>
        <taxon>Actinomycetota</taxon>
        <taxon>Actinomycetes</taxon>
        <taxon>Streptosporangiales</taxon>
        <taxon>Streptosporangiaceae</taxon>
        <taxon>Streptosporangium</taxon>
    </lineage>
</organism>
<dbReference type="PANTHER" id="PTHR34573">
    <property type="entry name" value="VKC DOMAIN-CONTAINING PROTEIN"/>
    <property type="match status" value="1"/>
</dbReference>
<evidence type="ECO:0000256" key="3">
    <source>
        <dbReference type="ARBA" id="ARBA00022692"/>
    </source>
</evidence>
<evidence type="ECO:0000256" key="6">
    <source>
        <dbReference type="ARBA" id="ARBA00023002"/>
    </source>
</evidence>
<evidence type="ECO:0000256" key="9">
    <source>
        <dbReference type="ARBA" id="ARBA00023284"/>
    </source>
</evidence>
<gene>
    <name evidence="12" type="ORF">ACFOYY_33330</name>
</gene>
<name>A0ABV8FAL0_9ACTN</name>
<evidence type="ECO:0000313" key="13">
    <source>
        <dbReference type="Proteomes" id="UP001595698"/>
    </source>
</evidence>
<keyword evidence="7 10" id="KW-0472">Membrane</keyword>
<keyword evidence="8" id="KW-1015">Disulfide bond</keyword>